<evidence type="ECO:0000313" key="1">
    <source>
        <dbReference type="Proteomes" id="UP000515160"/>
    </source>
</evidence>
<dbReference type="GeneID" id="117575477"/>
<sequence>MPNAQSDRDALEAVYELTQGATAQRNWRKLLILGDTFDVQLKRKLLWIWPTAKNLMQFQLKLNELRIQNVLSIGCGNGLLEWLLTAVGAEDSLRVYGLERDANWWRSKYAIRSFIPLNYIESSEYNCQLSGDFLRQCCCGLPPQALLFCYFNNRVAFLEYLSAFAGSWLIIIGPQPSLGIHTDPNPLQPELPDCNRWALHSLINWTEHNVVALYKKLP</sequence>
<organism evidence="1 2">
    <name type="scientific">Drosophila albomicans</name>
    <name type="common">Fruit fly</name>
    <dbReference type="NCBI Taxonomy" id="7291"/>
    <lineage>
        <taxon>Eukaryota</taxon>
        <taxon>Metazoa</taxon>
        <taxon>Ecdysozoa</taxon>
        <taxon>Arthropoda</taxon>
        <taxon>Hexapoda</taxon>
        <taxon>Insecta</taxon>
        <taxon>Pterygota</taxon>
        <taxon>Neoptera</taxon>
        <taxon>Endopterygota</taxon>
        <taxon>Diptera</taxon>
        <taxon>Brachycera</taxon>
        <taxon>Muscomorpha</taxon>
        <taxon>Ephydroidea</taxon>
        <taxon>Drosophilidae</taxon>
        <taxon>Drosophila</taxon>
    </lineage>
</organism>
<gene>
    <name evidence="2" type="primary">LOC117575477</name>
</gene>
<evidence type="ECO:0000313" key="2">
    <source>
        <dbReference type="RefSeq" id="XP_034115601.1"/>
    </source>
</evidence>
<dbReference type="OrthoDB" id="6375980at2759"/>
<dbReference type="AlphaFoldDB" id="A0A6P8XGQ8"/>
<reference evidence="2" key="1">
    <citation type="submission" date="2025-08" db="UniProtKB">
        <authorList>
            <consortium name="RefSeq"/>
        </authorList>
    </citation>
    <scope>IDENTIFICATION</scope>
    <source>
        <strain evidence="2">15112-1751.03</strain>
        <tissue evidence="2">Whole Adult</tissue>
    </source>
</reference>
<dbReference type="RefSeq" id="XP_034115601.1">
    <property type="nucleotide sequence ID" value="XM_034259710.2"/>
</dbReference>
<accession>A0A6P8XGQ8</accession>
<proteinExistence type="predicted"/>
<name>A0A6P8XGQ8_DROAB</name>
<keyword evidence="1" id="KW-1185">Reference proteome</keyword>
<protein>
    <submittedName>
        <fullName evidence="2">Uncharacterized protein LOC117575477</fullName>
    </submittedName>
</protein>
<dbReference type="Proteomes" id="UP000515160">
    <property type="component" value="Chromosome 2R"/>
</dbReference>